<evidence type="ECO:0000313" key="2">
    <source>
        <dbReference type="EMBL" id="QTD48699.1"/>
    </source>
</evidence>
<reference evidence="2" key="1">
    <citation type="submission" date="2021-03" db="EMBL/GenBank/DDBJ databases">
        <title>Acanthopleuribacteraceae sp. M133.</title>
        <authorList>
            <person name="Wang G."/>
        </authorList>
    </citation>
    <scope>NUCLEOTIDE SEQUENCE</scope>
    <source>
        <strain evidence="2">M133</strain>
    </source>
</reference>
<sequence length="178" mass="19541">MSEFCTLARQALTEYLSDGNRIEPHHKAGFQAGCFVTLHDAHGELRGCIGTIEPRYFDLGDEIVSNAISAGTKDPRFPAVTAPELAELTIEVSVLQPPQPVQSLEELDPRRYGVVVRSGARRGVLLPDIEGVDTVAYQLAITRRKARIGPDEPIEIEKFVVDKYIEGEDLGVSTREGP</sequence>
<proteinExistence type="predicted"/>
<dbReference type="Pfam" id="PF01871">
    <property type="entry name" value="AMMECR1"/>
    <property type="match status" value="1"/>
</dbReference>
<dbReference type="EMBL" id="CP071793">
    <property type="protein sequence ID" value="QTD48699.1"/>
    <property type="molecule type" value="Genomic_DNA"/>
</dbReference>
<keyword evidence="3" id="KW-1185">Reference proteome</keyword>
<dbReference type="InterPro" id="IPR002733">
    <property type="entry name" value="AMMECR1_domain"/>
</dbReference>
<gene>
    <name evidence="2" type="primary">amrA</name>
    <name evidence="2" type="ORF">J3U87_24220</name>
</gene>
<name>A0A8A4TF18_SULCO</name>
<evidence type="ECO:0000313" key="3">
    <source>
        <dbReference type="Proteomes" id="UP000663929"/>
    </source>
</evidence>
<dbReference type="RefSeq" id="WP_237378350.1">
    <property type="nucleotide sequence ID" value="NZ_CP071793.1"/>
</dbReference>
<dbReference type="InterPro" id="IPR036071">
    <property type="entry name" value="AMMECR1_dom_sf"/>
</dbReference>
<evidence type="ECO:0000259" key="1">
    <source>
        <dbReference type="PROSITE" id="PS51112"/>
    </source>
</evidence>
<dbReference type="KEGG" id="scor:J3U87_24220"/>
<dbReference type="PANTHER" id="PTHR13016">
    <property type="entry name" value="AMMECR1 HOMOLOG"/>
    <property type="match status" value="1"/>
</dbReference>
<accession>A0A8A4TF18</accession>
<dbReference type="Proteomes" id="UP000663929">
    <property type="component" value="Chromosome"/>
</dbReference>
<dbReference type="InterPro" id="IPR027623">
    <property type="entry name" value="AmmeMemoSam_A"/>
</dbReference>
<dbReference type="NCBIfam" id="TIGR04335">
    <property type="entry name" value="AmmeMemoSam_A"/>
    <property type="match status" value="1"/>
</dbReference>
<dbReference type="InterPro" id="IPR023473">
    <property type="entry name" value="AMMECR1"/>
</dbReference>
<feature type="domain" description="AMMECR1" evidence="1">
    <location>
        <begin position="1"/>
        <end position="175"/>
    </location>
</feature>
<protein>
    <submittedName>
        <fullName evidence="2">AmmeMemoRadiSam system protein A</fullName>
    </submittedName>
</protein>
<dbReference type="Gene3D" id="3.30.1490.150">
    <property type="entry name" value="Hypothetical protein ph0010, domain 2"/>
    <property type="match status" value="1"/>
</dbReference>
<dbReference type="PROSITE" id="PS51112">
    <property type="entry name" value="AMMECR1"/>
    <property type="match status" value="1"/>
</dbReference>
<dbReference type="Gene3D" id="3.30.700.20">
    <property type="entry name" value="Hypothetical protein ph0010, domain 1"/>
    <property type="match status" value="1"/>
</dbReference>
<dbReference type="SUPFAM" id="SSF143447">
    <property type="entry name" value="AMMECR1-like"/>
    <property type="match status" value="1"/>
</dbReference>
<organism evidence="2 3">
    <name type="scientific">Sulfidibacter corallicola</name>
    <dbReference type="NCBI Taxonomy" id="2818388"/>
    <lineage>
        <taxon>Bacteria</taxon>
        <taxon>Pseudomonadati</taxon>
        <taxon>Acidobacteriota</taxon>
        <taxon>Holophagae</taxon>
        <taxon>Acanthopleuribacterales</taxon>
        <taxon>Acanthopleuribacteraceae</taxon>
        <taxon>Sulfidibacter</taxon>
    </lineage>
</organism>
<dbReference type="PANTHER" id="PTHR13016:SF0">
    <property type="entry name" value="AMME SYNDROME CANDIDATE GENE 1 PROTEIN"/>
    <property type="match status" value="1"/>
</dbReference>
<dbReference type="AlphaFoldDB" id="A0A8A4TF18"/>
<dbReference type="InterPro" id="IPR027485">
    <property type="entry name" value="AMMECR1_N"/>
</dbReference>